<protein>
    <submittedName>
        <fullName evidence="1">Uncharacterized protein</fullName>
    </submittedName>
</protein>
<reference evidence="1 2" key="1">
    <citation type="submission" date="2018-02" db="EMBL/GenBank/DDBJ databases">
        <title>Genome sequencing of Solimonas sp. HR-BB.</title>
        <authorList>
            <person name="Lee Y."/>
            <person name="Jeon C.O."/>
        </authorList>
    </citation>
    <scope>NUCLEOTIDE SEQUENCE [LARGE SCALE GENOMIC DNA]</scope>
    <source>
        <strain evidence="1 2">HR-BB</strain>
    </source>
</reference>
<name>A0A2S5TI11_9GAMM</name>
<dbReference type="OrthoDB" id="8591912at2"/>
<evidence type="ECO:0000313" key="2">
    <source>
        <dbReference type="Proteomes" id="UP000238220"/>
    </source>
</evidence>
<dbReference type="RefSeq" id="WP_104229762.1">
    <property type="nucleotide sequence ID" value="NZ_PSNW01000003.1"/>
</dbReference>
<gene>
    <name evidence="1" type="ORF">C3942_07535</name>
</gene>
<comment type="caution">
    <text evidence="1">The sequence shown here is derived from an EMBL/GenBank/DDBJ whole genome shotgun (WGS) entry which is preliminary data.</text>
</comment>
<keyword evidence="2" id="KW-1185">Reference proteome</keyword>
<proteinExistence type="predicted"/>
<organism evidence="1 2">
    <name type="scientific">Solimonas fluminis</name>
    <dbReference type="NCBI Taxonomy" id="2086571"/>
    <lineage>
        <taxon>Bacteria</taxon>
        <taxon>Pseudomonadati</taxon>
        <taxon>Pseudomonadota</taxon>
        <taxon>Gammaproteobacteria</taxon>
        <taxon>Nevskiales</taxon>
        <taxon>Nevskiaceae</taxon>
        <taxon>Solimonas</taxon>
    </lineage>
</organism>
<dbReference type="Proteomes" id="UP000238220">
    <property type="component" value="Unassembled WGS sequence"/>
</dbReference>
<dbReference type="AlphaFoldDB" id="A0A2S5TI11"/>
<dbReference type="EMBL" id="PSNW01000003">
    <property type="protein sequence ID" value="PPE74605.1"/>
    <property type="molecule type" value="Genomic_DNA"/>
</dbReference>
<evidence type="ECO:0000313" key="1">
    <source>
        <dbReference type="EMBL" id="PPE74605.1"/>
    </source>
</evidence>
<sequence>MSRLYLVLLALVLLLGILAGGVIGWSLHPAPVAAVEDRRPLPALRQRDGSIVAARAAPPADLPRTPHLLPRGGKEERRVALTVQPAREDCPPLSLDLSLLQLDGGRRVVASSPDGEVTRALDLALEPVPVPATRAWAAGASLDLRRERPGLWLERDLGRFRVGVELSVEDGGALQGRARLGWVF</sequence>
<accession>A0A2S5TI11</accession>